<dbReference type="Gene3D" id="3.90.1170.20">
    <property type="entry name" value="Quinolinate phosphoribosyl transferase, N-terminal domain"/>
    <property type="match status" value="1"/>
</dbReference>
<dbReference type="Proteomes" id="UP001301388">
    <property type="component" value="Unassembled WGS sequence"/>
</dbReference>
<evidence type="ECO:0000256" key="4">
    <source>
        <dbReference type="ARBA" id="ARBA00011944"/>
    </source>
</evidence>
<comment type="caution">
    <text evidence="13">The sequence shown here is derived from an EMBL/GenBank/DDBJ whole genome shotgun (WGS) entry which is preliminary data.</text>
</comment>
<keyword evidence="7 10" id="KW-0808">Transferase</keyword>
<evidence type="ECO:0000313" key="13">
    <source>
        <dbReference type="EMBL" id="MEA5477464.1"/>
    </source>
</evidence>
<dbReference type="PIRSF" id="PIRSF006250">
    <property type="entry name" value="NadC_ModD"/>
    <property type="match status" value="1"/>
</dbReference>
<comment type="catalytic activity">
    <reaction evidence="9">
        <text>nicotinate beta-D-ribonucleotide + CO2 + diphosphate = quinolinate + 5-phospho-alpha-D-ribose 1-diphosphate + 2 H(+)</text>
        <dbReference type="Rhea" id="RHEA:12733"/>
        <dbReference type="ChEBI" id="CHEBI:15378"/>
        <dbReference type="ChEBI" id="CHEBI:16526"/>
        <dbReference type="ChEBI" id="CHEBI:29959"/>
        <dbReference type="ChEBI" id="CHEBI:33019"/>
        <dbReference type="ChEBI" id="CHEBI:57502"/>
        <dbReference type="ChEBI" id="CHEBI:58017"/>
        <dbReference type="EC" id="2.4.2.19"/>
    </reaction>
</comment>
<sequence>MLPPFIVLDPILEDWLREDIGRGDRSTSGLFPNGQSPLGKAVWIAKADGVIAGLPIAARVFQLLEQSVNFVAIAQDGKPVKSGDLIAEINGSFATLLMGERVALNLVMRLSGIASATAEYVKAISGTKTRLVDTRKTIPGMRLLEKYATFVGGAINHRYGLDDAVMLKDNHIAAAGGITEAVQRVRGNIPFTTSIEVETESINQVKEAMQLNLDVIMLDNMPLSMMSEAIALIRQHSPQSKTEASGNITLDTIAQVAELGVDYISTSAMVTRSHWLDISMRISSYSALR</sequence>
<dbReference type="InterPro" id="IPR022412">
    <property type="entry name" value="Quinolinate_PRibosylTrfase_N"/>
</dbReference>
<evidence type="ECO:0000256" key="5">
    <source>
        <dbReference type="ARBA" id="ARBA00022642"/>
    </source>
</evidence>
<dbReference type="InterPro" id="IPR027277">
    <property type="entry name" value="NadC/ModD"/>
</dbReference>
<dbReference type="EMBL" id="JAYGIE010000026">
    <property type="protein sequence ID" value="MEA5477464.1"/>
    <property type="molecule type" value="Genomic_DNA"/>
</dbReference>
<dbReference type="RefSeq" id="WP_323261018.1">
    <property type="nucleotide sequence ID" value="NZ_JAYGIE010000026.1"/>
</dbReference>
<organism evidence="13 14">
    <name type="scientific">Pseudanabaena galeata UHCC 0370</name>
    <dbReference type="NCBI Taxonomy" id="3110310"/>
    <lineage>
        <taxon>Bacteria</taxon>
        <taxon>Bacillati</taxon>
        <taxon>Cyanobacteriota</taxon>
        <taxon>Cyanophyceae</taxon>
        <taxon>Pseudanabaenales</taxon>
        <taxon>Pseudanabaenaceae</taxon>
        <taxon>Pseudanabaena</taxon>
    </lineage>
</organism>
<evidence type="ECO:0000256" key="7">
    <source>
        <dbReference type="ARBA" id="ARBA00022679"/>
    </source>
</evidence>
<dbReference type="InterPro" id="IPR002638">
    <property type="entry name" value="Quinolinate_PRibosylTrfase_C"/>
</dbReference>
<dbReference type="PANTHER" id="PTHR32179">
    <property type="entry name" value="NICOTINATE-NUCLEOTIDE PYROPHOSPHORYLASE [CARBOXYLATING]"/>
    <property type="match status" value="1"/>
</dbReference>
<keyword evidence="14" id="KW-1185">Reference proteome</keyword>
<dbReference type="SUPFAM" id="SSF51690">
    <property type="entry name" value="Nicotinate/Quinolinate PRTase C-terminal domain-like"/>
    <property type="match status" value="1"/>
</dbReference>
<keyword evidence="5" id="KW-0662">Pyridine nucleotide biosynthesis</keyword>
<dbReference type="Pfam" id="PF02749">
    <property type="entry name" value="QRPTase_N"/>
    <property type="match status" value="1"/>
</dbReference>
<dbReference type="EC" id="2.4.2.19" evidence="4"/>
<evidence type="ECO:0000256" key="2">
    <source>
        <dbReference type="ARBA" id="ARBA00004893"/>
    </source>
</evidence>
<gene>
    <name evidence="13" type="primary">nadC</name>
    <name evidence="13" type="ORF">VB774_07505</name>
</gene>
<evidence type="ECO:0000256" key="9">
    <source>
        <dbReference type="ARBA" id="ARBA00047445"/>
    </source>
</evidence>
<dbReference type="Gene3D" id="3.20.20.70">
    <property type="entry name" value="Aldolase class I"/>
    <property type="match status" value="1"/>
</dbReference>
<comment type="function">
    <text evidence="1">Involved in the catabolism of quinolinic acid (QA).</text>
</comment>
<evidence type="ECO:0000256" key="6">
    <source>
        <dbReference type="ARBA" id="ARBA00022676"/>
    </source>
</evidence>
<protein>
    <recommendedName>
        <fullName evidence="4">nicotinate-nucleotide diphosphorylase (carboxylating)</fullName>
        <ecNumber evidence="4">2.4.2.19</ecNumber>
    </recommendedName>
    <alternativeName>
        <fullName evidence="8">Quinolinate phosphoribosyltransferase [decarboxylating]</fullName>
    </alternativeName>
</protein>
<dbReference type="Pfam" id="PF01729">
    <property type="entry name" value="QRPTase_C"/>
    <property type="match status" value="1"/>
</dbReference>
<accession>A0ABU5TGS0</accession>
<evidence type="ECO:0000256" key="8">
    <source>
        <dbReference type="ARBA" id="ARBA00033102"/>
    </source>
</evidence>
<dbReference type="InterPro" id="IPR004393">
    <property type="entry name" value="NadC"/>
</dbReference>
<evidence type="ECO:0000259" key="11">
    <source>
        <dbReference type="Pfam" id="PF01729"/>
    </source>
</evidence>
<comment type="pathway">
    <text evidence="2">Cofactor biosynthesis; NAD(+) biosynthesis; nicotinate D-ribonucleotide from quinolinate: step 1/1.</text>
</comment>
<reference evidence="13 14" key="1">
    <citation type="submission" date="2023-12" db="EMBL/GenBank/DDBJ databases">
        <title>Baltic Sea Cyanobacteria.</title>
        <authorList>
            <person name="Delbaje E."/>
            <person name="Fewer D.P."/>
            <person name="Shishido T.K."/>
        </authorList>
    </citation>
    <scope>NUCLEOTIDE SEQUENCE [LARGE SCALE GENOMIC DNA]</scope>
    <source>
        <strain evidence="13 14">UHCC 0370</strain>
    </source>
</reference>
<dbReference type="InterPro" id="IPR037128">
    <property type="entry name" value="Quinolinate_PRibosylTase_N_sf"/>
</dbReference>
<name>A0ABU5TGS0_9CYAN</name>
<evidence type="ECO:0000256" key="10">
    <source>
        <dbReference type="PIRNR" id="PIRNR006250"/>
    </source>
</evidence>
<dbReference type="GO" id="GO:0004514">
    <property type="term" value="F:nicotinate-nucleotide diphosphorylase (carboxylating) activity"/>
    <property type="evidence" value="ECO:0007669"/>
    <property type="project" value="UniProtKB-EC"/>
</dbReference>
<dbReference type="PANTHER" id="PTHR32179:SF3">
    <property type="entry name" value="NICOTINATE-NUCLEOTIDE PYROPHOSPHORYLASE [CARBOXYLATING]"/>
    <property type="match status" value="1"/>
</dbReference>
<proteinExistence type="inferred from homology"/>
<dbReference type="SUPFAM" id="SSF54675">
    <property type="entry name" value="Nicotinate/Quinolinate PRTase N-terminal domain-like"/>
    <property type="match status" value="1"/>
</dbReference>
<feature type="domain" description="Quinolinate phosphoribosyl transferase C-terminal" evidence="11">
    <location>
        <begin position="113"/>
        <end position="281"/>
    </location>
</feature>
<evidence type="ECO:0000313" key="14">
    <source>
        <dbReference type="Proteomes" id="UP001301388"/>
    </source>
</evidence>
<dbReference type="InterPro" id="IPR013785">
    <property type="entry name" value="Aldolase_TIM"/>
</dbReference>
<comment type="similarity">
    <text evidence="3 10">Belongs to the NadC/ModD family.</text>
</comment>
<dbReference type="CDD" id="cd01572">
    <property type="entry name" value="QPRTase"/>
    <property type="match status" value="1"/>
</dbReference>
<dbReference type="NCBIfam" id="TIGR00078">
    <property type="entry name" value="nadC"/>
    <property type="match status" value="1"/>
</dbReference>
<feature type="domain" description="Quinolinate phosphoribosyl transferase N-terminal" evidence="12">
    <location>
        <begin position="37"/>
        <end position="111"/>
    </location>
</feature>
<dbReference type="InterPro" id="IPR036068">
    <property type="entry name" value="Nicotinate_pribotase-like_C"/>
</dbReference>
<evidence type="ECO:0000256" key="3">
    <source>
        <dbReference type="ARBA" id="ARBA00009400"/>
    </source>
</evidence>
<evidence type="ECO:0000259" key="12">
    <source>
        <dbReference type="Pfam" id="PF02749"/>
    </source>
</evidence>
<evidence type="ECO:0000256" key="1">
    <source>
        <dbReference type="ARBA" id="ARBA00003237"/>
    </source>
</evidence>
<keyword evidence="6 10" id="KW-0328">Glycosyltransferase</keyword>